<sequence>MNEQLEFVVRAAAIGAGATAVMDLWGLFLKRAFAIPSLDYACVGRWIAHFPRGRFAHVNIAQAPGIPGETPIGWVAHYAIGIVFAALLMGVWGIDWARYPTLLPALLVGMSTVVAPFFVMQPAFGAGIAASKTPNPHTARLRGLMTHLSFGVGLYVAALLSALLFRSDTDRLRSAFKRDPNV</sequence>
<keyword evidence="1" id="KW-0812">Transmembrane</keyword>
<gene>
    <name evidence="2" type="ORF">CIT31_15130</name>
</gene>
<keyword evidence="1" id="KW-0472">Membrane</keyword>
<organism evidence="2 3">
    <name type="scientific">Mesorhizobium wenxiniae</name>
    <dbReference type="NCBI Taxonomy" id="2014805"/>
    <lineage>
        <taxon>Bacteria</taxon>
        <taxon>Pseudomonadati</taxon>
        <taxon>Pseudomonadota</taxon>
        <taxon>Alphaproteobacteria</taxon>
        <taxon>Hyphomicrobiales</taxon>
        <taxon>Phyllobacteriaceae</taxon>
        <taxon>Mesorhizobium</taxon>
    </lineage>
</organism>
<accession>A0A271KK15</accession>
<evidence type="ECO:0008006" key="4">
    <source>
        <dbReference type="Google" id="ProtNLM"/>
    </source>
</evidence>
<feature type="transmembrane region" description="Helical" evidence="1">
    <location>
        <begin position="144"/>
        <end position="165"/>
    </location>
</feature>
<evidence type="ECO:0000256" key="1">
    <source>
        <dbReference type="SAM" id="Phobius"/>
    </source>
</evidence>
<feature type="transmembrane region" description="Helical" evidence="1">
    <location>
        <begin position="101"/>
        <end position="124"/>
    </location>
</feature>
<evidence type="ECO:0000313" key="3">
    <source>
        <dbReference type="Proteomes" id="UP000215931"/>
    </source>
</evidence>
<protein>
    <recommendedName>
        <fullName evidence="4">DUF2938 domain-containing protein</fullName>
    </recommendedName>
</protein>
<dbReference type="RefSeq" id="WP_095519189.1">
    <property type="nucleotide sequence ID" value="NZ_NPKH01000020.1"/>
</dbReference>
<keyword evidence="3" id="KW-1185">Reference proteome</keyword>
<evidence type="ECO:0000313" key="2">
    <source>
        <dbReference type="EMBL" id="PAP95355.1"/>
    </source>
</evidence>
<dbReference type="OrthoDB" id="9812539at2"/>
<name>A0A271KK15_9HYPH</name>
<feature type="transmembrane region" description="Helical" evidence="1">
    <location>
        <begin position="7"/>
        <end position="28"/>
    </location>
</feature>
<proteinExistence type="predicted"/>
<comment type="caution">
    <text evidence="2">The sequence shown here is derived from an EMBL/GenBank/DDBJ whole genome shotgun (WGS) entry which is preliminary data.</text>
</comment>
<dbReference type="Proteomes" id="UP000215931">
    <property type="component" value="Unassembled WGS sequence"/>
</dbReference>
<feature type="transmembrane region" description="Helical" evidence="1">
    <location>
        <begin position="74"/>
        <end position="94"/>
    </location>
</feature>
<dbReference type="EMBL" id="NPKH01000020">
    <property type="protein sequence ID" value="PAP95355.1"/>
    <property type="molecule type" value="Genomic_DNA"/>
</dbReference>
<dbReference type="InterPro" id="IPR021329">
    <property type="entry name" value="DUF2938"/>
</dbReference>
<keyword evidence="1" id="KW-1133">Transmembrane helix</keyword>
<reference evidence="2 3" key="1">
    <citation type="submission" date="2017-08" db="EMBL/GenBank/DDBJ databases">
        <title>Mesorhizobium wenxinae sp. nov., a novel rhizobial species isolated from root nodules of chickpea (Cicer arietinum L.).</title>
        <authorList>
            <person name="Zhang J."/>
        </authorList>
    </citation>
    <scope>NUCLEOTIDE SEQUENCE [LARGE SCALE GENOMIC DNA]</scope>
    <source>
        <strain evidence="3">WYCCWR 10019</strain>
    </source>
</reference>
<dbReference type="Pfam" id="PF11158">
    <property type="entry name" value="DUF2938"/>
    <property type="match status" value="1"/>
</dbReference>
<dbReference type="AlphaFoldDB" id="A0A271KK15"/>